<dbReference type="AlphaFoldDB" id="A0A8T0PWQ3"/>
<dbReference type="Proteomes" id="UP000823388">
    <property type="component" value="Chromosome 7N"/>
</dbReference>
<comment type="caution">
    <text evidence="2">The sequence shown here is derived from an EMBL/GenBank/DDBJ whole genome shotgun (WGS) entry which is preliminary data.</text>
</comment>
<keyword evidence="3" id="KW-1185">Reference proteome</keyword>
<protein>
    <submittedName>
        <fullName evidence="2">Uncharacterized protein</fullName>
    </submittedName>
</protein>
<reference evidence="2" key="1">
    <citation type="submission" date="2020-05" db="EMBL/GenBank/DDBJ databases">
        <title>WGS assembly of Panicum virgatum.</title>
        <authorList>
            <person name="Lovell J.T."/>
            <person name="Jenkins J."/>
            <person name="Shu S."/>
            <person name="Juenger T.E."/>
            <person name="Schmutz J."/>
        </authorList>
    </citation>
    <scope>NUCLEOTIDE SEQUENCE</scope>
    <source>
        <strain evidence="2">AP13</strain>
    </source>
</reference>
<organism evidence="2 3">
    <name type="scientific">Panicum virgatum</name>
    <name type="common">Blackwell switchgrass</name>
    <dbReference type="NCBI Taxonomy" id="38727"/>
    <lineage>
        <taxon>Eukaryota</taxon>
        <taxon>Viridiplantae</taxon>
        <taxon>Streptophyta</taxon>
        <taxon>Embryophyta</taxon>
        <taxon>Tracheophyta</taxon>
        <taxon>Spermatophyta</taxon>
        <taxon>Magnoliopsida</taxon>
        <taxon>Liliopsida</taxon>
        <taxon>Poales</taxon>
        <taxon>Poaceae</taxon>
        <taxon>PACMAD clade</taxon>
        <taxon>Panicoideae</taxon>
        <taxon>Panicodae</taxon>
        <taxon>Paniceae</taxon>
        <taxon>Panicinae</taxon>
        <taxon>Panicum</taxon>
        <taxon>Panicum sect. Hiantes</taxon>
    </lineage>
</organism>
<proteinExistence type="predicted"/>
<gene>
    <name evidence="2" type="ORF">PVAP13_7NG233617</name>
</gene>
<evidence type="ECO:0000256" key="1">
    <source>
        <dbReference type="SAM" id="MobiDB-lite"/>
    </source>
</evidence>
<evidence type="ECO:0000313" key="2">
    <source>
        <dbReference type="EMBL" id="KAG2566917.1"/>
    </source>
</evidence>
<sequence length="119" mass="12988">MRPLVVDRDRQEVNSSRSYLDELKVLAARIGSAGVLALLASAGEQALGDGKWRKLRVYWRRGGWPARRAVDGIRRMEGGGTAAAGGQERSGAEPPCERMTRESPTPNPHLVKTQPTPAR</sequence>
<evidence type="ECO:0000313" key="3">
    <source>
        <dbReference type="Proteomes" id="UP000823388"/>
    </source>
</evidence>
<name>A0A8T0PWQ3_PANVG</name>
<dbReference type="EMBL" id="CM029050">
    <property type="protein sequence ID" value="KAG2566917.1"/>
    <property type="molecule type" value="Genomic_DNA"/>
</dbReference>
<accession>A0A8T0PWQ3</accession>
<feature type="region of interest" description="Disordered" evidence="1">
    <location>
        <begin position="75"/>
        <end position="119"/>
    </location>
</feature>